<evidence type="ECO:0000259" key="1">
    <source>
        <dbReference type="PROSITE" id="PS50097"/>
    </source>
</evidence>
<dbReference type="SMART" id="SM00225">
    <property type="entry name" value="BTB"/>
    <property type="match status" value="1"/>
</dbReference>
<dbReference type="PANTHER" id="PTHR47843">
    <property type="entry name" value="BTB DOMAIN-CONTAINING PROTEIN-RELATED"/>
    <property type="match status" value="1"/>
</dbReference>
<dbReference type="CDD" id="cd18186">
    <property type="entry name" value="BTB_POZ_ZBTB_KLHL-like"/>
    <property type="match status" value="1"/>
</dbReference>
<organism evidence="2 3">
    <name type="scientific">Thyridium curvatum</name>
    <dbReference type="NCBI Taxonomy" id="1093900"/>
    <lineage>
        <taxon>Eukaryota</taxon>
        <taxon>Fungi</taxon>
        <taxon>Dikarya</taxon>
        <taxon>Ascomycota</taxon>
        <taxon>Pezizomycotina</taxon>
        <taxon>Sordariomycetes</taxon>
        <taxon>Sordariomycetidae</taxon>
        <taxon>Thyridiales</taxon>
        <taxon>Thyridiaceae</taxon>
        <taxon>Thyridium</taxon>
    </lineage>
</organism>
<dbReference type="EMBL" id="SKBQ01000019">
    <property type="protein sequence ID" value="TPX16134.1"/>
    <property type="molecule type" value="Genomic_DNA"/>
</dbReference>
<comment type="caution">
    <text evidence="2">The sequence shown here is derived from an EMBL/GenBank/DDBJ whole genome shotgun (WGS) entry which is preliminary data.</text>
</comment>
<dbReference type="InterPro" id="IPR000210">
    <property type="entry name" value="BTB/POZ_dom"/>
</dbReference>
<dbReference type="InterPro" id="IPR011333">
    <property type="entry name" value="SKP1/BTB/POZ_sf"/>
</dbReference>
<dbReference type="SUPFAM" id="SSF54695">
    <property type="entry name" value="POZ domain"/>
    <property type="match status" value="1"/>
</dbReference>
<dbReference type="Gene3D" id="3.30.710.10">
    <property type="entry name" value="Potassium Channel Kv1.1, Chain A"/>
    <property type="match status" value="1"/>
</dbReference>
<dbReference type="STRING" id="1093900.A0A507BBV3"/>
<dbReference type="InParanoid" id="A0A507BBV3"/>
<reference evidence="2 3" key="1">
    <citation type="submission" date="2019-06" db="EMBL/GenBank/DDBJ databases">
        <title>Draft genome sequence of the filamentous fungus Phialemoniopsis curvata isolated from diesel fuel.</title>
        <authorList>
            <person name="Varaljay V.A."/>
            <person name="Lyon W.J."/>
            <person name="Crouch A.L."/>
            <person name="Drake C.E."/>
            <person name="Hollomon J.M."/>
            <person name="Nadeau L.J."/>
            <person name="Nunn H.S."/>
            <person name="Stevenson B.S."/>
            <person name="Bojanowski C.L."/>
            <person name="Crookes-Goodson W.J."/>
        </authorList>
    </citation>
    <scope>NUCLEOTIDE SEQUENCE [LARGE SCALE GENOMIC DNA]</scope>
    <source>
        <strain evidence="2 3">D216</strain>
    </source>
</reference>
<dbReference type="AlphaFoldDB" id="A0A507BBV3"/>
<sequence>MARDYMGVVVNIRREGISGISRCVMLVLLHYSPGAQLIDFMSSGHSLLETGHFADLVVKCKQKEWKLHRAILCMGSKWFEKALTGDFMEARSNEITLHEVDPELFSWVVNYIYGNEVTLGSEDANTFALEVIRQWKRADYFVLNNLEDNIRTALCDHFHEIGHVVQWRKLQDEETDALDEDYLSSLAQAMEEAFEHSSRCSVVEDAFATLVKSSSWWVLAQEEVTSMIEKYPGLATKVIRSLMKDFRLEELIKDVPHRCAGTPCVKLGSQQLQTQAHSMPTAQTFAARSPYITSVKTIANCQSCHEKKVALDRMKKHH</sequence>
<dbReference type="RefSeq" id="XP_030997845.1">
    <property type="nucleotide sequence ID" value="XM_031138506.1"/>
</dbReference>
<dbReference type="PROSITE" id="PS50097">
    <property type="entry name" value="BTB"/>
    <property type="match status" value="1"/>
</dbReference>
<dbReference type="Pfam" id="PF00651">
    <property type="entry name" value="BTB"/>
    <property type="match status" value="1"/>
</dbReference>
<gene>
    <name evidence="2" type="ORF">E0L32_004129</name>
</gene>
<evidence type="ECO:0000313" key="2">
    <source>
        <dbReference type="EMBL" id="TPX16134.1"/>
    </source>
</evidence>
<feature type="domain" description="BTB" evidence="1">
    <location>
        <begin position="54"/>
        <end position="121"/>
    </location>
</feature>
<protein>
    <recommendedName>
        <fullName evidence="1">BTB domain-containing protein</fullName>
    </recommendedName>
</protein>
<dbReference type="OrthoDB" id="6359816at2759"/>
<name>A0A507BBV3_9PEZI</name>
<evidence type="ECO:0000313" key="3">
    <source>
        <dbReference type="Proteomes" id="UP000319257"/>
    </source>
</evidence>
<dbReference type="Proteomes" id="UP000319257">
    <property type="component" value="Unassembled WGS sequence"/>
</dbReference>
<keyword evidence="3" id="KW-1185">Reference proteome</keyword>
<proteinExistence type="predicted"/>
<dbReference type="GeneID" id="41971576"/>
<accession>A0A507BBV3</accession>
<dbReference type="PANTHER" id="PTHR47843:SF5">
    <property type="entry name" value="BTB_POZ DOMAIN PROTEIN"/>
    <property type="match status" value="1"/>
</dbReference>